<protein>
    <submittedName>
        <fullName evidence="2">ATP-binding protein</fullName>
    </submittedName>
</protein>
<keyword evidence="2" id="KW-0547">Nucleotide-binding</keyword>
<proteinExistence type="predicted"/>
<accession>A0A8J6P1N3</accession>
<dbReference type="Pfam" id="PF13521">
    <property type="entry name" value="AAA_28"/>
    <property type="match status" value="1"/>
</dbReference>
<dbReference type="InterPro" id="IPR038727">
    <property type="entry name" value="NadR/Ttd14_AAA_dom"/>
</dbReference>
<organism evidence="2 3">
    <name type="scientific">Candidatus Desulfatibia vada</name>
    <dbReference type="NCBI Taxonomy" id="2841696"/>
    <lineage>
        <taxon>Bacteria</taxon>
        <taxon>Pseudomonadati</taxon>
        <taxon>Thermodesulfobacteriota</taxon>
        <taxon>Desulfobacteria</taxon>
        <taxon>Desulfobacterales</taxon>
        <taxon>Desulfobacterales incertae sedis</taxon>
        <taxon>Candidatus Desulfatibia</taxon>
    </lineage>
</organism>
<dbReference type="Proteomes" id="UP000605201">
    <property type="component" value="Unassembled WGS sequence"/>
</dbReference>
<gene>
    <name evidence="2" type="ORF">H8D96_12345</name>
</gene>
<name>A0A8J6P1N3_9BACT</name>
<feature type="domain" description="NadR/Ttd14 AAA" evidence="1">
    <location>
        <begin position="7"/>
        <end position="166"/>
    </location>
</feature>
<comment type="caution">
    <text evidence="2">The sequence shown here is derived from an EMBL/GenBank/DDBJ whole genome shotgun (WGS) entry which is preliminary data.</text>
</comment>
<evidence type="ECO:0000313" key="2">
    <source>
        <dbReference type="EMBL" id="MBC8432693.1"/>
    </source>
</evidence>
<evidence type="ECO:0000259" key="1">
    <source>
        <dbReference type="Pfam" id="PF13521"/>
    </source>
</evidence>
<keyword evidence="2" id="KW-0067">ATP-binding</keyword>
<dbReference type="EMBL" id="JACNIG010000244">
    <property type="protein sequence ID" value="MBC8432693.1"/>
    <property type="molecule type" value="Genomic_DNA"/>
</dbReference>
<reference evidence="2 3" key="1">
    <citation type="submission" date="2020-08" db="EMBL/GenBank/DDBJ databases">
        <title>Bridging the membrane lipid divide: bacteria of the FCB group superphylum have the potential to synthesize archaeal ether lipids.</title>
        <authorList>
            <person name="Villanueva L."/>
            <person name="Von Meijenfeldt F.A.B."/>
            <person name="Westbye A.B."/>
            <person name="Yadav S."/>
            <person name="Hopmans E.C."/>
            <person name="Dutilh B.E."/>
            <person name="Sinninghe Damste J.S."/>
        </authorList>
    </citation>
    <scope>NUCLEOTIDE SEQUENCE [LARGE SCALE GENOMIC DNA]</scope>
    <source>
        <strain evidence="2">NIOZ-UU17</strain>
    </source>
</reference>
<dbReference type="GO" id="GO:0005524">
    <property type="term" value="F:ATP binding"/>
    <property type="evidence" value="ECO:0007669"/>
    <property type="project" value="UniProtKB-KW"/>
</dbReference>
<dbReference type="InterPro" id="IPR027417">
    <property type="entry name" value="P-loop_NTPase"/>
</dbReference>
<sequence length="175" mass="20196">MRTTNWYVITGAPCSGKSAVIGGLEQLGYRVVHEVARAFIDEELQKGKDIAQIKADILSFERHIIDTKLSIEKSLPDDMLIFFDRGVPDSIAYYILEGLSPDYPTKKSKLTQYKKIFFFERLKFEKDRVRSEDDKIAAKLDRLLTESYQILGYSVIRVPLLSVDERIDYILKHLC</sequence>
<dbReference type="SUPFAM" id="SSF52540">
    <property type="entry name" value="P-loop containing nucleoside triphosphate hydrolases"/>
    <property type="match status" value="1"/>
</dbReference>
<dbReference type="Gene3D" id="3.40.50.300">
    <property type="entry name" value="P-loop containing nucleotide triphosphate hydrolases"/>
    <property type="match status" value="1"/>
</dbReference>
<evidence type="ECO:0000313" key="3">
    <source>
        <dbReference type="Proteomes" id="UP000605201"/>
    </source>
</evidence>
<dbReference type="AlphaFoldDB" id="A0A8J6P1N3"/>